<organism evidence="2 3">
    <name type="scientific">Araneus ventricosus</name>
    <name type="common">Orbweaver spider</name>
    <name type="synonym">Epeira ventricosa</name>
    <dbReference type="NCBI Taxonomy" id="182803"/>
    <lineage>
        <taxon>Eukaryota</taxon>
        <taxon>Metazoa</taxon>
        <taxon>Ecdysozoa</taxon>
        <taxon>Arthropoda</taxon>
        <taxon>Chelicerata</taxon>
        <taxon>Arachnida</taxon>
        <taxon>Araneae</taxon>
        <taxon>Araneomorphae</taxon>
        <taxon>Entelegynae</taxon>
        <taxon>Araneoidea</taxon>
        <taxon>Araneidae</taxon>
        <taxon>Araneus</taxon>
    </lineage>
</organism>
<evidence type="ECO:0000259" key="1">
    <source>
        <dbReference type="Pfam" id="PF13843"/>
    </source>
</evidence>
<reference evidence="2 3" key="1">
    <citation type="journal article" date="2019" name="Sci. Rep.">
        <title>Orb-weaving spider Araneus ventricosus genome elucidates the spidroin gene catalogue.</title>
        <authorList>
            <person name="Kono N."/>
            <person name="Nakamura H."/>
            <person name="Ohtoshi R."/>
            <person name="Moran D.A.P."/>
            <person name="Shinohara A."/>
            <person name="Yoshida Y."/>
            <person name="Fujiwara M."/>
            <person name="Mori M."/>
            <person name="Tomita M."/>
            <person name="Arakawa K."/>
        </authorList>
    </citation>
    <scope>NUCLEOTIDE SEQUENCE [LARGE SCALE GENOMIC DNA]</scope>
</reference>
<feature type="domain" description="PiggyBac transposable element-derived protein" evidence="1">
    <location>
        <begin position="1"/>
        <end position="85"/>
    </location>
</feature>
<gene>
    <name evidence="2" type="ORF">AVEN_263227_1</name>
</gene>
<dbReference type="Pfam" id="PF13843">
    <property type="entry name" value="DDE_Tnp_1_7"/>
    <property type="match status" value="1"/>
</dbReference>
<dbReference type="AlphaFoldDB" id="A0A4Y2W9N8"/>
<keyword evidence="3" id="KW-1185">Reference proteome</keyword>
<dbReference type="Proteomes" id="UP000499080">
    <property type="component" value="Unassembled WGS sequence"/>
</dbReference>
<name>A0A4Y2W9N8_ARAVE</name>
<protein>
    <recommendedName>
        <fullName evidence="1">PiggyBac transposable element-derived protein domain-containing protein</fullName>
    </recommendedName>
</protein>
<dbReference type="EMBL" id="BGPR01057247">
    <property type="protein sequence ID" value="GBO33611.1"/>
    <property type="molecule type" value="Genomic_DNA"/>
</dbReference>
<dbReference type="PANTHER" id="PTHR46599">
    <property type="entry name" value="PIGGYBAC TRANSPOSABLE ELEMENT-DERIVED PROTEIN 4"/>
    <property type="match status" value="1"/>
</dbReference>
<dbReference type="InterPro" id="IPR029526">
    <property type="entry name" value="PGBD"/>
</dbReference>
<evidence type="ECO:0000313" key="3">
    <source>
        <dbReference type="Proteomes" id="UP000499080"/>
    </source>
</evidence>
<dbReference type="PANTHER" id="PTHR46599:SF6">
    <property type="entry name" value="DUAL SPECIFICITY PHOSPHATASE 26"/>
    <property type="match status" value="1"/>
</dbReference>
<accession>A0A4Y2W9N8</accession>
<evidence type="ECO:0000313" key="2">
    <source>
        <dbReference type="EMBL" id="GBO33611.1"/>
    </source>
</evidence>
<dbReference type="OrthoDB" id="10057959at2759"/>
<proteinExistence type="predicted"/>
<comment type="caution">
    <text evidence="2">The sequence shown here is derived from an EMBL/GenBank/DDBJ whole genome shotgun (WGS) entry which is preliminary data.</text>
</comment>
<sequence>MARDCFKEMIRFIRFNHKAERSEHLKSDKFALASALWCPFNENNASCYKPGVNLDVDEQLLPSKARCPFTQYIPNSKQPADQAVHEYVVMKLTRPYLGKGRNVTNDSYFSTVKYVKD</sequence>